<dbReference type="InterPro" id="IPR031321">
    <property type="entry name" value="UCP012641"/>
</dbReference>
<accession>A0A1I3XS03</accession>
<proteinExistence type="predicted"/>
<name>A0A1I3XS03_9PROT</name>
<dbReference type="Gene3D" id="3.40.390.70">
    <property type="match status" value="1"/>
</dbReference>
<gene>
    <name evidence="2" type="ORF">SAMN05216302_100258</name>
</gene>
<organism evidence="2 3">
    <name type="scientific">Nitrosomonas aestuarii</name>
    <dbReference type="NCBI Taxonomy" id="52441"/>
    <lineage>
        <taxon>Bacteria</taxon>
        <taxon>Pseudomonadati</taxon>
        <taxon>Pseudomonadota</taxon>
        <taxon>Betaproteobacteria</taxon>
        <taxon>Nitrosomonadales</taxon>
        <taxon>Nitrosomonadaceae</taxon>
        <taxon>Nitrosomonas</taxon>
    </lineage>
</organism>
<sequence>MVGYLPEEKQLSALEPSADGNWLALFNNKPYRHCKNSSDYNVCNWLVPAHDDHVLCLSCRLNHIIPNLNENQNITLWYRVEQAKRRLLYTLYSLDLPVVSREKDSCKGMGFEFLQDEVTLDEFSNELTIRQSIATGHNSGMITINLLEAEHGPRLEMRDKMNERYRTLLGHFRHESGHYYWDCLINNTDKIDSFRELFGDERLDYQQALRTYYEQGPPSFWQDIWISAYASTHAWEDWAETWAHYLHMVDTVETAHDFGFRIHGHDVSAPAIDGQMTNGYITPASFDDLFEDWCRLSVALNALNRSMGMDDAYPFVISSTSLNKLRYVHKIVTEISHQSLSACHSTQIAATAHCNTD</sequence>
<dbReference type="EMBL" id="FOSP01000002">
    <property type="protein sequence ID" value="SFK22310.1"/>
    <property type="molecule type" value="Genomic_DNA"/>
</dbReference>
<dbReference type="Proteomes" id="UP000199533">
    <property type="component" value="Unassembled WGS sequence"/>
</dbReference>
<dbReference type="Pfam" id="PF10005">
    <property type="entry name" value="Zn_ribbon_DZR_6"/>
    <property type="match status" value="1"/>
</dbReference>
<protein>
    <recommendedName>
        <fullName evidence="1">Zinc-ribbon domain-containing protein</fullName>
    </recommendedName>
</protein>
<dbReference type="AlphaFoldDB" id="A0A1I3XS03"/>
<dbReference type="Pfam" id="PF15887">
    <property type="entry name" value="Peptidase_Mx"/>
    <property type="match status" value="1"/>
</dbReference>
<keyword evidence="3" id="KW-1185">Reference proteome</keyword>
<evidence type="ECO:0000313" key="3">
    <source>
        <dbReference type="Proteomes" id="UP000199533"/>
    </source>
</evidence>
<feature type="domain" description="Zinc-ribbon" evidence="1">
    <location>
        <begin position="2"/>
        <end position="69"/>
    </location>
</feature>
<evidence type="ECO:0000259" key="1">
    <source>
        <dbReference type="Pfam" id="PF10005"/>
    </source>
</evidence>
<dbReference type="STRING" id="52441.SAMN05216302_100258"/>
<dbReference type="InterPro" id="IPR011201">
    <property type="entry name" value="Zinc-ribbon_6_bact"/>
</dbReference>
<evidence type="ECO:0000313" key="2">
    <source>
        <dbReference type="EMBL" id="SFK22310.1"/>
    </source>
</evidence>
<dbReference type="PIRSF" id="PIRSF012641">
    <property type="entry name" value="UCP012641"/>
    <property type="match status" value="1"/>
</dbReference>
<reference evidence="3" key="1">
    <citation type="submission" date="2016-10" db="EMBL/GenBank/DDBJ databases">
        <authorList>
            <person name="Varghese N."/>
            <person name="Submissions S."/>
        </authorList>
    </citation>
    <scope>NUCLEOTIDE SEQUENCE [LARGE SCALE GENOMIC DNA]</scope>
    <source>
        <strain evidence="3">Nm69</strain>
    </source>
</reference>